<dbReference type="Gene3D" id="3.30.200.20">
    <property type="entry name" value="Phosphorylase Kinase, domain 1"/>
    <property type="match status" value="1"/>
</dbReference>
<dbReference type="Gene3D" id="1.10.510.10">
    <property type="entry name" value="Transferase(Phosphotransferase) domain 1"/>
    <property type="match status" value="1"/>
</dbReference>
<dbReference type="InterPro" id="IPR008271">
    <property type="entry name" value="Ser/Thr_kinase_AS"/>
</dbReference>
<dbReference type="SUPFAM" id="SSF56112">
    <property type="entry name" value="Protein kinase-like (PK-like)"/>
    <property type="match status" value="1"/>
</dbReference>
<dbReference type="EMBL" id="HBIB01018918">
    <property type="protein sequence ID" value="CAE0250114.1"/>
    <property type="molecule type" value="Transcribed_RNA"/>
</dbReference>
<dbReference type="PANTHER" id="PTHR24347">
    <property type="entry name" value="SERINE/THREONINE-PROTEIN KINASE"/>
    <property type="match status" value="1"/>
</dbReference>
<dbReference type="PROSITE" id="PS50011">
    <property type="entry name" value="PROTEIN_KINASE_DOM"/>
    <property type="match status" value="1"/>
</dbReference>
<evidence type="ECO:0000259" key="2">
    <source>
        <dbReference type="PROSITE" id="PS50011"/>
    </source>
</evidence>
<gene>
    <name evidence="3" type="ORF">PBIL07802_LOCUS12314</name>
</gene>
<dbReference type="Pfam" id="PF00069">
    <property type="entry name" value="Pkinase"/>
    <property type="match status" value="2"/>
</dbReference>
<evidence type="ECO:0000313" key="3">
    <source>
        <dbReference type="EMBL" id="CAE0250114.1"/>
    </source>
</evidence>
<dbReference type="PROSITE" id="PS00108">
    <property type="entry name" value="PROTEIN_KINASE_ST"/>
    <property type="match status" value="1"/>
</dbReference>
<dbReference type="InterPro" id="IPR000719">
    <property type="entry name" value="Prot_kinase_dom"/>
</dbReference>
<accession>A0A7S3D8S9</accession>
<feature type="region of interest" description="Disordered" evidence="1">
    <location>
        <begin position="477"/>
        <end position="526"/>
    </location>
</feature>
<feature type="domain" description="Protein kinase" evidence="2">
    <location>
        <begin position="76"/>
        <end position="472"/>
    </location>
</feature>
<name>A0A7S3D8S9_9EUKA</name>
<dbReference type="GO" id="GO:0004672">
    <property type="term" value="F:protein kinase activity"/>
    <property type="evidence" value="ECO:0007669"/>
    <property type="project" value="InterPro"/>
</dbReference>
<protein>
    <recommendedName>
        <fullName evidence="2">Protein kinase domain-containing protein</fullName>
    </recommendedName>
</protein>
<reference evidence="3" key="1">
    <citation type="submission" date="2021-01" db="EMBL/GenBank/DDBJ databases">
        <authorList>
            <person name="Corre E."/>
            <person name="Pelletier E."/>
            <person name="Niang G."/>
            <person name="Scheremetjew M."/>
            <person name="Finn R."/>
            <person name="Kale V."/>
            <person name="Holt S."/>
            <person name="Cochrane G."/>
            <person name="Meng A."/>
            <person name="Brown T."/>
            <person name="Cohen L."/>
        </authorList>
    </citation>
    <scope>NUCLEOTIDE SEQUENCE</scope>
    <source>
        <strain evidence="3">NIES-2562</strain>
    </source>
</reference>
<dbReference type="AlphaFoldDB" id="A0A7S3D8S9"/>
<organism evidence="3">
    <name type="scientific">Palpitomonas bilix</name>
    <dbReference type="NCBI Taxonomy" id="652834"/>
    <lineage>
        <taxon>Eukaryota</taxon>
        <taxon>Eukaryota incertae sedis</taxon>
    </lineage>
</organism>
<dbReference type="SMART" id="SM00220">
    <property type="entry name" value="S_TKc"/>
    <property type="match status" value="1"/>
</dbReference>
<evidence type="ECO:0000256" key="1">
    <source>
        <dbReference type="SAM" id="MobiDB-lite"/>
    </source>
</evidence>
<dbReference type="InterPro" id="IPR011009">
    <property type="entry name" value="Kinase-like_dom_sf"/>
</dbReference>
<proteinExistence type="predicted"/>
<dbReference type="GO" id="GO:0005524">
    <property type="term" value="F:ATP binding"/>
    <property type="evidence" value="ECO:0007669"/>
    <property type="project" value="InterPro"/>
</dbReference>
<sequence length="526" mass="59553">MGCHASKSSAVQPYLNEKAKECPGSPVHSSSSSVRDCVSHQHMFQRKKQNLGGSKTLEDLPYVRRLESLEEFRTYYSIDSKITQGPLSIVYLVRRISDKKVFAAKLICTLKEGEKSSGKRKKAKLPFARLCAEVDIHHQMRGRYFAQLEEVFYTETRRDRGFVLVMEYADLGTLRKWARNQPDASLRFGESKGRLSSGRSFLRLPPLSEHIARRILRDVLRGVEEMHEMGIVHRDIKLDNILLKDPNPRQLAAGPSFGDERLGHGGSVAKSMGKLAQNEIVLSRTWTKKKEVPRVLIVDFGLAACSEDGQYFSFCGTTSYVAPSVINGRSQRSDMSKISHGMLRSGQTDVLDTAPIEMNQSMDFLVGSENAVCDEDDYRWNLPRGEREAYTEKCDIWSVGVVAFELLFGYHPFKGANEEETISNILARESLKLPRGGRVKVSDEAKNFVQFLLQHDERERPSASEALKHPWLDVQLEQRPDLRDGPSSSEHVHKMHASSLFEPSSQRVRSHMRKVSLSESEVPEIQ</sequence>